<evidence type="ECO:0000313" key="2">
    <source>
        <dbReference type="EMBL" id="VFJ94018.1"/>
    </source>
</evidence>
<feature type="region of interest" description="Disordered" evidence="1">
    <location>
        <begin position="20"/>
        <end position="44"/>
    </location>
</feature>
<reference evidence="2" key="1">
    <citation type="submission" date="2019-02" db="EMBL/GenBank/DDBJ databases">
        <authorList>
            <person name="Gruber-Vodicka R. H."/>
            <person name="Seah K. B. B."/>
        </authorList>
    </citation>
    <scope>NUCLEOTIDE SEQUENCE</scope>
    <source>
        <strain evidence="2">BECK_M6</strain>
    </source>
</reference>
<sequence>MLDDAADGTRRLSIRSHCHLETDPPRGAAMALDDDQQNDRDIFA</sequence>
<evidence type="ECO:0000256" key="1">
    <source>
        <dbReference type="SAM" id="MobiDB-lite"/>
    </source>
</evidence>
<protein>
    <submittedName>
        <fullName evidence="2">Uncharacterized protein</fullName>
    </submittedName>
</protein>
<accession>A0A450UN97</accession>
<dbReference type="AlphaFoldDB" id="A0A450UN97"/>
<proteinExistence type="predicted"/>
<name>A0A450UN97_9GAMM</name>
<dbReference type="EMBL" id="CAADFH010000036">
    <property type="protein sequence ID" value="VFJ94018.1"/>
    <property type="molecule type" value="Genomic_DNA"/>
</dbReference>
<gene>
    <name evidence="2" type="ORF">BECKLFY1418A_GA0070994_103619</name>
</gene>
<organism evidence="2">
    <name type="scientific">Candidatus Kentrum sp. LFY</name>
    <dbReference type="NCBI Taxonomy" id="2126342"/>
    <lineage>
        <taxon>Bacteria</taxon>
        <taxon>Pseudomonadati</taxon>
        <taxon>Pseudomonadota</taxon>
        <taxon>Gammaproteobacteria</taxon>
        <taxon>Candidatus Kentrum</taxon>
    </lineage>
</organism>